<dbReference type="HOGENOM" id="CLU_121348_0_0_3"/>
<accession>B7JW43</accession>
<evidence type="ECO:0000313" key="2">
    <source>
        <dbReference type="EMBL" id="ACK65732.1"/>
    </source>
</evidence>
<sequence length="172" mass="18219">MIYLLEKLTLSTTAIALTFSVLPMTSVQAAEITYSFSGVIDSGSLINESYTGSLSFDDANLMGSGEEALAVSEVTFNFLGSTFTQLDAAVTPTIDFSDGQFLGLSYTVINSNLSFSFIPGLFDSDGAYFAYDPNMGNAGFGSLSYGVVPEPLTILGSLAAMGFGMFFKRKLS</sequence>
<dbReference type="AlphaFoldDB" id="B7JW43"/>
<feature type="signal peptide" evidence="1">
    <location>
        <begin position="1"/>
        <end position="29"/>
    </location>
</feature>
<dbReference type="KEGG" id="cyp:PCC8801_1682"/>
<dbReference type="eggNOG" id="ENOG50336QS">
    <property type="taxonomic scope" value="Bacteria"/>
</dbReference>
<dbReference type="STRING" id="41431.PCC8801_1682"/>
<dbReference type="InterPro" id="IPR026374">
    <property type="entry name" value="Cyano_PEP"/>
</dbReference>
<feature type="chain" id="PRO_5002855813" description="PEP-CTERM protein-sorting domain-containing protein" evidence="1">
    <location>
        <begin position="30"/>
        <end position="172"/>
    </location>
</feature>
<dbReference type="EMBL" id="CP001287">
    <property type="protein sequence ID" value="ACK65732.1"/>
    <property type="molecule type" value="Genomic_DNA"/>
</dbReference>
<dbReference type="RefSeq" id="WP_012595005.1">
    <property type="nucleotide sequence ID" value="NC_011726.1"/>
</dbReference>
<dbReference type="NCBIfam" id="TIGR04155">
    <property type="entry name" value="cyano_PEP"/>
    <property type="match status" value="1"/>
</dbReference>
<name>B7JW43_RIPO1</name>
<dbReference type="Proteomes" id="UP000008204">
    <property type="component" value="Chromosome"/>
</dbReference>
<gene>
    <name evidence="2" type="ordered locus">PCC8801_1682</name>
</gene>
<reference evidence="3" key="1">
    <citation type="journal article" date="2011" name="MBio">
        <title>Novel metabolic attributes of the genus Cyanothece, comprising a group of unicellular nitrogen-fixing Cyanobacteria.</title>
        <authorList>
            <person name="Bandyopadhyay A."/>
            <person name="Elvitigala T."/>
            <person name="Welsh E."/>
            <person name="Stockel J."/>
            <person name="Liberton M."/>
            <person name="Min H."/>
            <person name="Sherman L.A."/>
            <person name="Pakrasi H.B."/>
        </authorList>
    </citation>
    <scope>NUCLEOTIDE SEQUENCE [LARGE SCALE GENOMIC DNA]</scope>
    <source>
        <strain evidence="3">PCC 8801</strain>
    </source>
</reference>
<proteinExistence type="predicted"/>
<evidence type="ECO:0000313" key="3">
    <source>
        <dbReference type="Proteomes" id="UP000008204"/>
    </source>
</evidence>
<evidence type="ECO:0000256" key="1">
    <source>
        <dbReference type="SAM" id="SignalP"/>
    </source>
</evidence>
<dbReference type="InterPro" id="IPR013424">
    <property type="entry name" value="Ice-binding_C"/>
</dbReference>
<keyword evidence="1" id="KW-0732">Signal</keyword>
<evidence type="ECO:0008006" key="4">
    <source>
        <dbReference type="Google" id="ProtNLM"/>
    </source>
</evidence>
<protein>
    <recommendedName>
        <fullName evidence="4">PEP-CTERM protein-sorting domain-containing protein</fullName>
    </recommendedName>
</protein>
<dbReference type="NCBIfam" id="TIGR02595">
    <property type="entry name" value="PEP_CTERM"/>
    <property type="match status" value="1"/>
</dbReference>
<keyword evidence="3" id="KW-1185">Reference proteome</keyword>
<organism evidence="2 3">
    <name type="scientific">Rippkaea orientalis (strain PCC 8801 / RF-1)</name>
    <name type="common">Cyanothece sp. (strain PCC 8801)</name>
    <dbReference type="NCBI Taxonomy" id="41431"/>
    <lineage>
        <taxon>Bacteria</taxon>
        <taxon>Bacillati</taxon>
        <taxon>Cyanobacteriota</taxon>
        <taxon>Cyanophyceae</taxon>
        <taxon>Oscillatoriophycideae</taxon>
        <taxon>Chroococcales</taxon>
        <taxon>Aphanothecaceae</taxon>
        <taxon>Rippkaea</taxon>
        <taxon>Rippkaea orientalis</taxon>
    </lineage>
</organism>